<evidence type="ECO:0000313" key="6">
    <source>
        <dbReference type="Proteomes" id="UP000562682"/>
    </source>
</evidence>
<name>A0A8H5XHQ3_9HYPO</name>
<keyword evidence="3" id="KW-0472">Membrane</keyword>
<comment type="caution">
    <text evidence="5">The sequence shown here is derived from an EMBL/GenBank/DDBJ whole genome shotgun (WGS) entry which is preliminary data.</text>
</comment>
<keyword evidence="3" id="KW-1133">Transmembrane helix</keyword>
<dbReference type="SUPFAM" id="SSF52540">
    <property type="entry name" value="P-loop containing nucleoside triphosphate hydrolases"/>
    <property type="match status" value="1"/>
</dbReference>
<gene>
    <name evidence="5" type="ORF">FDENT_1631</name>
</gene>
<dbReference type="InterPro" id="IPR027417">
    <property type="entry name" value="P-loop_NTPase"/>
</dbReference>
<feature type="transmembrane region" description="Helical" evidence="3">
    <location>
        <begin position="1373"/>
        <end position="1393"/>
    </location>
</feature>
<keyword evidence="3" id="KW-0812">Transmembrane</keyword>
<evidence type="ECO:0000256" key="2">
    <source>
        <dbReference type="SAM" id="MobiDB-lite"/>
    </source>
</evidence>
<feature type="domain" description="Nephrocystin 3-like N-terminal" evidence="4">
    <location>
        <begin position="247"/>
        <end position="414"/>
    </location>
</feature>
<feature type="region of interest" description="Disordered" evidence="2">
    <location>
        <begin position="944"/>
        <end position="970"/>
    </location>
</feature>
<keyword evidence="1" id="KW-0677">Repeat</keyword>
<dbReference type="InterPro" id="IPR056884">
    <property type="entry name" value="NPHP3-like_N"/>
</dbReference>
<accession>A0A8H5XHQ3</accession>
<evidence type="ECO:0000313" key="5">
    <source>
        <dbReference type="EMBL" id="KAF5693939.1"/>
    </source>
</evidence>
<organism evidence="5 6">
    <name type="scientific">Fusarium denticulatum</name>
    <dbReference type="NCBI Taxonomy" id="48507"/>
    <lineage>
        <taxon>Eukaryota</taxon>
        <taxon>Fungi</taxon>
        <taxon>Dikarya</taxon>
        <taxon>Ascomycota</taxon>
        <taxon>Pezizomycotina</taxon>
        <taxon>Sordariomycetes</taxon>
        <taxon>Hypocreomycetidae</taxon>
        <taxon>Hypocreales</taxon>
        <taxon>Nectriaceae</taxon>
        <taxon>Fusarium</taxon>
        <taxon>Fusarium fujikuroi species complex</taxon>
    </lineage>
</organism>
<sequence length="1400" mass="157993">MSSLQVLNISSIIFRYSGLVGNLIAIFSAARIPPGSPPLRYIYDQLLAIQPELIDGLFSLQKEKPQSDEENFTDILNCARACVRDCNTLLKAAKTNLERETQDGQGGQFLRLVDQLFVPPYFRSLQSAVNEYTRPSTRHLANNITCHVHNQLEDIENWFNISLGCEAFEELQRSTGLVDAQLGQISCGTEAWDEICDSLQHILSNLHQLQTAVPMLCALNHSERSLRQSRISTALEGTFSWVSQEQTGDTILPHSWLRRWLTSDHSLFWVTGKPCSGKSTLMKFVSKHRDTRNLLQKWAGHRELLIVNHYFDATGLPIQRSFEGLLRSLVFGILSAKPSLLKNSPSNLGSASSALPETFELGHILSSITKNDTPVNMCFFIDRLDKYEGDHAKLYQLIEDISSLPHVKVIISSRPLAVFNGSLNISSEAKLSIEEVNRSDINRYITFHLEGSHIQSYIDHSKYKDISAKAEGDFLWAILVTRFLLKDPPLVLNAYNRAESVTGIPNNLPGLAKIVTESSNFQSYGKATEYLTIASKAKQYLAAEFFYFHNFDFANNIAAPHNFHPAHLSPESIDISLFKSLLALGHKPNKFHHAGETPWVSFVNTYVPNTLSDSPLRLDKIDINLINEISILMLENGARTGDHVELLDRKLRTWKVPIWFKFLMLAHWVPTFQQAMFERVFSMMLERTPDVPNSRALLELKSDGETYEWIPFPLWSICADNFALPNVSDSSPSDADFVFRVFAGVCEKNLDNLEASERSRKYLSSYFLPVYLELGRQILMIIPGSDSRTIGFTTITSITRDGNTESISNRHSTVATSIELPEGIEVESTKESAVCSSARAELDAIIDEIGSIQSIDEDIQSNNSSIARTLGTIAAERQIGDLFSRHPDLRFIIDISSELMPKERLERNIRRSLKLLYLKLREHAEKHIEIQILTTRMLKGRASRTRISKRTVDGELASPPARNNKEEDEEIRPSFWKDRAYLNNWILKTELSARPDEKPQQPADETDDTKLAESDDDISEEIQSDAEEFQAVQVAEDFLMKGPPFQAFLVHLGLSLLPDSLRQVMQLAAWNTIGLIDTPAEVSLSDQIKTSVEKLTGCPWDWWPLRPPEVPLRRGYVRMNWACHCGKPFWVDITPSQARIIERMTKNPTTFTEDHHKVTHTKRNALQRVTAWFKWNSGAILPVSTPVSQGSQQSSGVGGNNRIQQGVATAEQNNIPPVTIDDLRILLGVPMGIKTLHFKSIARNIVVACGQDLPKASDLDYEYTPKPPQASIPPVHPHVFEAAFNSCTGGKCRNPSPFHDCYEFKETTYIKRIPKKKTPLSPGTIDVPIWGLEARHCISCFHVFIYHLLILIPPFVLWGWWMSRHPDDIQSASVPMTVVLAMISMFWSATGIMKQFRGKP</sequence>
<proteinExistence type="predicted"/>
<dbReference type="Pfam" id="PF24883">
    <property type="entry name" value="NPHP3_N"/>
    <property type="match status" value="1"/>
</dbReference>
<protein>
    <recommendedName>
        <fullName evidence="4">Nephrocystin 3-like N-terminal domain-containing protein</fullName>
    </recommendedName>
</protein>
<evidence type="ECO:0000259" key="4">
    <source>
        <dbReference type="Pfam" id="PF24883"/>
    </source>
</evidence>
<evidence type="ECO:0000256" key="1">
    <source>
        <dbReference type="ARBA" id="ARBA00022737"/>
    </source>
</evidence>
<dbReference type="Proteomes" id="UP000562682">
    <property type="component" value="Unassembled WGS sequence"/>
</dbReference>
<dbReference type="PANTHER" id="PTHR10039">
    <property type="entry name" value="AMELOGENIN"/>
    <property type="match status" value="1"/>
</dbReference>
<dbReference type="EMBL" id="JAAOAK010000028">
    <property type="protein sequence ID" value="KAF5693939.1"/>
    <property type="molecule type" value="Genomic_DNA"/>
</dbReference>
<feature type="transmembrane region" description="Helical" evidence="3">
    <location>
        <begin position="1343"/>
        <end position="1361"/>
    </location>
</feature>
<evidence type="ECO:0000256" key="3">
    <source>
        <dbReference type="SAM" id="Phobius"/>
    </source>
</evidence>
<dbReference type="PANTHER" id="PTHR10039:SF5">
    <property type="entry name" value="NACHT DOMAIN-CONTAINING PROTEIN"/>
    <property type="match status" value="1"/>
</dbReference>
<reference evidence="5 6" key="1">
    <citation type="submission" date="2020-05" db="EMBL/GenBank/DDBJ databases">
        <title>Identification and distribution of gene clusters putatively required for synthesis of sphingolipid metabolism inhibitors in phylogenetically diverse species of the filamentous fungus Fusarium.</title>
        <authorList>
            <person name="Kim H.-S."/>
            <person name="Busman M."/>
            <person name="Brown D.W."/>
            <person name="Divon H."/>
            <person name="Uhlig S."/>
            <person name="Proctor R.H."/>
        </authorList>
    </citation>
    <scope>NUCLEOTIDE SEQUENCE [LARGE SCALE GENOMIC DNA]</scope>
    <source>
        <strain evidence="5 6">NRRL 25311</strain>
    </source>
</reference>
<keyword evidence="6" id="KW-1185">Reference proteome</keyword>
<feature type="region of interest" description="Disordered" evidence="2">
    <location>
        <begin position="992"/>
        <end position="1022"/>
    </location>
</feature>